<protein>
    <submittedName>
        <fullName evidence="1">Uncharacterized protein</fullName>
    </submittedName>
</protein>
<proteinExistence type="predicted"/>
<organism evidence="1 2">
    <name type="scientific">Petrolisthes cinctipes</name>
    <name type="common">Flat porcelain crab</name>
    <dbReference type="NCBI Taxonomy" id="88211"/>
    <lineage>
        <taxon>Eukaryota</taxon>
        <taxon>Metazoa</taxon>
        <taxon>Ecdysozoa</taxon>
        <taxon>Arthropoda</taxon>
        <taxon>Crustacea</taxon>
        <taxon>Multicrustacea</taxon>
        <taxon>Malacostraca</taxon>
        <taxon>Eumalacostraca</taxon>
        <taxon>Eucarida</taxon>
        <taxon>Decapoda</taxon>
        <taxon>Pleocyemata</taxon>
        <taxon>Anomura</taxon>
        <taxon>Galatheoidea</taxon>
        <taxon>Porcellanidae</taxon>
        <taxon>Petrolisthes</taxon>
    </lineage>
</organism>
<evidence type="ECO:0000313" key="1">
    <source>
        <dbReference type="EMBL" id="KAK3850503.1"/>
    </source>
</evidence>
<comment type="caution">
    <text evidence="1">The sequence shown here is derived from an EMBL/GenBank/DDBJ whole genome shotgun (WGS) entry which is preliminary data.</text>
</comment>
<dbReference type="AlphaFoldDB" id="A0AAE1BH77"/>
<dbReference type="EMBL" id="JAWQEG010008351">
    <property type="protein sequence ID" value="KAK3850503.1"/>
    <property type="molecule type" value="Genomic_DNA"/>
</dbReference>
<evidence type="ECO:0000313" key="2">
    <source>
        <dbReference type="Proteomes" id="UP001286313"/>
    </source>
</evidence>
<sequence>MPNQNNFQNVSLPHFLSIPLSLSHLPPQPIPHNPHDPRPSLNSSLPYPPNPFTLSICVTLSPPSSSPVHLLSSLLLHPCYTSSSSSTLSRPPSLFSSPASVLYLLLLHLLPSTFSLLLSSIRVIPTPPSCRLPCPHPSSHRPPVMCQGPGA</sequence>
<dbReference type="Proteomes" id="UP001286313">
    <property type="component" value="Unassembled WGS sequence"/>
</dbReference>
<keyword evidence="2" id="KW-1185">Reference proteome</keyword>
<name>A0AAE1BH77_PETCI</name>
<reference evidence="1" key="1">
    <citation type="submission" date="2023-10" db="EMBL/GenBank/DDBJ databases">
        <title>Genome assemblies of two species of porcelain crab, Petrolisthes cinctipes and Petrolisthes manimaculis (Anomura: Porcellanidae).</title>
        <authorList>
            <person name="Angst P."/>
        </authorList>
    </citation>
    <scope>NUCLEOTIDE SEQUENCE</scope>
    <source>
        <strain evidence="1">PB745_01</strain>
        <tissue evidence="1">Gill</tissue>
    </source>
</reference>
<accession>A0AAE1BH77</accession>
<gene>
    <name evidence="1" type="ORF">Pcinc_042798</name>
</gene>